<dbReference type="Pfam" id="PF01292">
    <property type="entry name" value="Ni_hydr_CYTB"/>
    <property type="match status" value="1"/>
</dbReference>
<dbReference type="InterPro" id="IPR051817">
    <property type="entry name" value="FDH_cytochrome_b556_subunit"/>
</dbReference>
<evidence type="ECO:0000256" key="10">
    <source>
        <dbReference type="ARBA" id="ARBA00022989"/>
    </source>
</evidence>
<comment type="similarity">
    <text evidence="3">Belongs to the formate dehydrogenase gamma subunit family.</text>
</comment>
<dbReference type="OrthoDB" id="9790598at2"/>
<gene>
    <name evidence="17" type="ORF">BXY53_2572</name>
</gene>
<dbReference type="GO" id="GO:0036397">
    <property type="term" value="F:formate dehydrogenase (quinone) activity"/>
    <property type="evidence" value="ECO:0007669"/>
    <property type="project" value="TreeGrafter"/>
</dbReference>
<dbReference type="InterPro" id="IPR006471">
    <property type="entry name" value="Formate_DH_gsu"/>
</dbReference>
<keyword evidence="18" id="KW-1185">Reference proteome</keyword>
<reference evidence="17 18" key="1">
    <citation type="submission" date="2018-08" db="EMBL/GenBank/DDBJ databases">
        <title>Genomic Encyclopedia of Archaeal and Bacterial Type Strains, Phase II (KMG-II): from individual species to whole genera.</title>
        <authorList>
            <person name="Goeker M."/>
        </authorList>
    </citation>
    <scope>NUCLEOTIDE SEQUENCE [LARGE SCALE GENOMIC DNA]</scope>
    <source>
        <strain evidence="17 18">DSM 5002</strain>
    </source>
</reference>
<evidence type="ECO:0000256" key="7">
    <source>
        <dbReference type="ARBA" id="ARBA00022692"/>
    </source>
</evidence>
<dbReference type="InterPro" id="IPR016174">
    <property type="entry name" value="Di-haem_cyt_TM"/>
</dbReference>
<feature type="region of interest" description="Disordered" evidence="13">
    <location>
        <begin position="34"/>
        <end position="67"/>
    </location>
</feature>
<evidence type="ECO:0000256" key="12">
    <source>
        <dbReference type="ARBA" id="ARBA00023136"/>
    </source>
</evidence>
<dbReference type="SUPFAM" id="SSF81342">
    <property type="entry name" value="Transmembrane di-heme cytochromes"/>
    <property type="match status" value="1"/>
</dbReference>
<keyword evidence="12 14" id="KW-0472">Membrane</keyword>
<comment type="cofactor">
    <cofactor evidence="1">
        <name>heme</name>
        <dbReference type="ChEBI" id="CHEBI:30413"/>
    </cofactor>
</comment>
<evidence type="ECO:0000256" key="9">
    <source>
        <dbReference type="ARBA" id="ARBA00022982"/>
    </source>
</evidence>
<evidence type="ECO:0000256" key="14">
    <source>
        <dbReference type="SAM" id="Phobius"/>
    </source>
</evidence>
<evidence type="ECO:0000256" key="5">
    <source>
        <dbReference type="ARBA" id="ARBA00022475"/>
    </source>
</evidence>
<feature type="transmembrane region" description="Helical" evidence="14">
    <location>
        <begin position="175"/>
        <end position="196"/>
    </location>
</feature>
<keyword evidence="9" id="KW-0249">Electron transport</keyword>
<evidence type="ECO:0000313" key="18">
    <source>
        <dbReference type="Proteomes" id="UP000266273"/>
    </source>
</evidence>
<comment type="caution">
    <text evidence="17">The sequence shown here is derived from an EMBL/GenBank/DDBJ whole genome shotgun (WGS) entry which is preliminary data.</text>
</comment>
<protein>
    <submittedName>
        <fullName evidence="17">Formate dehydrogenase gamma subunit</fullName>
    </submittedName>
</protein>
<feature type="chain" id="PRO_5017209048" evidence="15">
    <location>
        <begin position="22"/>
        <end position="405"/>
    </location>
</feature>
<dbReference type="GO" id="GO:0022904">
    <property type="term" value="P:respiratory electron transport chain"/>
    <property type="evidence" value="ECO:0007669"/>
    <property type="project" value="InterPro"/>
</dbReference>
<organism evidence="17 18">
    <name type="scientific">Dichotomicrobium thermohalophilum</name>
    <dbReference type="NCBI Taxonomy" id="933063"/>
    <lineage>
        <taxon>Bacteria</taxon>
        <taxon>Pseudomonadati</taxon>
        <taxon>Pseudomonadota</taxon>
        <taxon>Alphaproteobacteria</taxon>
        <taxon>Hyphomicrobiales</taxon>
        <taxon>Hyphomicrobiaceae</taxon>
        <taxon>Dichotomicrobium</taxon>
    </lineage>
</organism>
<feature type="transmembrane region" description="Helical" evidence="14">
    <location>
        <begin position="332"/>
        <end position="351"/>
    </location>
</feature>
<evidence type="ECO:0000256" key="3">
    <source>
        <dbReference type="ARBA" id="ARBA00010747"/>
    </source>
</evidence>
<dbReference type="InterPro" id="IPR011577">
    <property type="entry name" value="Cyt_b561_bac/Ni-Hgenase"/>
</dbReference>
<comment type="subcellular location">
    <subcellularLocation>
        <location evidence="2">Cell membrane</location>
        <topology evidence="2">Multi-pass membrane protein</topology>
    </subcellularLocation>
</comment>
<dbReference type="GO" id="GO:0009055">
    <property type="term" value="F:electron transfer activity"/>
    <property type="evidence" value="ECO:0007669"/>
    <property type="project" value="InterPro"/>
</dbReference>
<feature type="transmembrane region" description="Helical" evidence="14">
    <location>
        <begin position="216"/>
        <end position="234"/>
    </location>
</feature>
<feature type="transmembrane region" description="Helical" evidence="14">
    <location>
        <begin position="130"/>
        <end position="154"/>
    </location>
</feature>
<proteinExistence type="inferred from homology"/>
<accession>A0A397PC84</accession>
<feature type="compositionally biased region" description="Polar residues" evidence="13">
    <location>
        <begin position="34"/>
        <end position="49"/>
    </location>
</feature>
<dbReference type="GO" id="GO:0005886">
    <property type="term" value="C:plasma membrane"/>
    <property type="evidence" value="ECO:0007669"/>
    <property type="project" value="UniProtKB-SubCell"/>
</dbReference>
<keyword evidence="11" id="KW-0408">Iron</keyword>
<dbReference type="GO" id="GO:0046872">
    <property type="term" value="F:metal ion binding"/>
    <property type="evidence" value="ECO:0007669"/>
    <property type="project" value="UniProtKB-KW"/>
</dbReference>
<dbReference type="AlphaFoldDB" id="A0A397PC84"/>
<evidence type="ECO:0000256" key="1">
    <source>
        <dbReference type="ARBA" id="ARBA00001971"/>
    </source>
</evidence>
<dbReference type="GO" id="GO:0015944">
    <property type="term" value="P:formate oxidation"/>
    <property type="evidence" value="ECO:0007669"/>
    <property type="project" value="TreeGrafter"/>
</dbReference>
<evidence type="ECO:0000256" key="4">
    <source>
        <dbReference type="ARBA" id="ARBA00022448"/>
    </source>
</evidence>
<feature type="signal peptide" evidence="15">
    <location>
        <begin position="1"/>
        <end position="21"/>
    </location>
</feature>
<evidence type="ECO:0000256" key="6">
    <source>
        <dbReference type="ARBA" id="ARBA00022617"/>
    </source>
</evidence>
<keyword evidence="15" id="KW-0732">Signal</keyword>
<keyword evidence="6" id="KW-0349">Heme</keyword>
<dbReference type="RefSeq" id="WP_119062376.1">
    <property type="nucleotide sequence ID" value="NZ_QXDF01000004.1"/>
</dbReference>
<feature type="domain" description="Cytochrome b561 bacterial/Ni-hydrogenase" evidence="16">
    <location>
        <begin position="166"/>
        <end position="357"/>
    </location>
</feature>
<evidence type="ECO:0000256" key="15">
    <source>
        <dbReference type="SAM" id="SignalP"/>
    </source>
</evidence>
<feature type="transmembrane region" description="Helical" evidence="14">
    <location>
        <begin position="274"/>
        <end position="295"/>
    </location>
</feature>
<keyword evidence="7 14" id="KW-0812">Transmembrane</keyword>
<keyword evidence="4" id="KW-0813">Transport</keyword>
<dbReference type="GO" id="GO:0008863">
    <property type="term" value="F:formate dehydrogenase (NAD+) activity"/>
    <property type="evidence" value="ECO:0007669"/>
    <property type="project" value="InterPro"/>
</dbReference>
<dbReference type="Proteomes" id="UP000266273">
    <property type="component" value="Unassembled WGS sequence"/>
</dbReference>
<name>A0A397PC84_9HYPH</name>
<evidence type="ECO:0000313" key="17">
    <source>
        <dbReference type="EMBL" id="RIA47190.1"/>
    </source>
</evidence>
<evidence type="ECO:0000256" key="11">
    <source>
        <dbReference type="ARBA" id="ARBA00023004"/>
    </source>
</evidence>
<evidence type="ECO:0000256" key="13">
    <source>
        <dbReference type="SAM" id="MobiDB-lite"/>
    </source>
</evidence>
<keyword evidence="10 14" id="KW-1133">Transmembrane helix</keyword>
<sequence length="405" mass="43775">MQRIGLTRFGAVRLLSFLVLAALLLGTVAADSASAQSVRPPSDATTNVVPGQPGDPESSRPPQRFEKGPEAREVFGNTQGEVSDADFWSKLRHGSEGYTAVTGPGGQAGLAIQSTGESWRQFRNTELATYGWWGLAAITALCLLYYLIAGPIRIEAGRSGKVIERFAFAERTGHWVLAISFIVLALTGLNMLYGRATLMPLIGKDAFAALTLGGKWAHHISAAFFAVGLVWITLQWIRYNIPDWTDVKWLAMGGGFFSKGVHPPAKKFNAGQKIIFWLVVLGGVSVTLSGIALLLPFEFAMFAKTFAAINSVFGTELPTQLSAMEEMQLSQLWHTIVALFLTAVIIAHIYIGSIGMEGGFEAMGSGKVDLNWAKEHHSLWVKEIAQGDIEQPKGTPSGAQQQPAE</sequence>
<evidence type="ECO:0000259" key="16">
    <source>
        <dbReference type="Pfam" id="PF01292"/>
    </source>
</evidence>
<keyword evidence="8" id="KW-0479">Metal-binding</keyword>
<dbReference type="NCBIfam" id="TIGR01583">
    <property type="entry name" value="formate-DH-gamm"/>
    <property type="match status" value="1"/>
</dbReference>
<dbReference type="GO" id="GO:0009326">
    <property type="term" value="C:formate dehydrogenase complex"/>
    <property type="evidence" value="ECO:0007669"/>
    <property type="project" value="InterPro"/>
</dbReference>
<dbReference type="EMBL" id="QXDF01000004">
    <property type="protein sequence ID" value="RIA47190.1"/>
    <property type="molecule type" value="Genomic_DNA"/>
</dbReference>
<keyword evidence="5" id="KW-1003">Cell membrane</keyword>
<dbReference type="PANTHER" id="PTHR30074">
    <property type="entry name" value="FORMATE DEHYDROGENASE, NITRATE-INDUCIBLE, CYTOCHROME B556 FDN SUBUNIT"/>
    <property type="match status" value="1"/>
</dbReference>
<dbReference type="GO" id="GO:0009061">
    <property type="term" value="P:anaerobic respiration"/>
    <property type="evidence" value="ECO:0007669"/>
    <property type="project" value="TreeGrafter"/>
</dbReference>
<evidence type="ECO:0000256" key="8">
    <source>
        <dbReference type="ARBA" id="ARBA00022723"/>
    </source>
</evidence>
<evidence type="ECO:0000256" key="2">
    <source>
        <dbReference type="ARBA" id="ARBA00004651"/>
    </source>
</evidence>
<dbReference type="Gene3D" id="1.20.950.20">
    <property type="entry name" value="Transmembrane di-heme cytochromes, Chain C"/>
    <property type="match status" value="1"/>
</dbReference>
<dbReference type="PANTHER" id="PTHR30074:SF6">
    <property type="entry name" value="FORMATE DEHYDROGENASE GAMMA SUBUNIT"/>
    <property type="match status" value="1"/>
</dbReference>